<protein>
    <recommendedName>
        <fullName evidence="5">Transmembrane protein</fullName>
    </recommendedName>
</protein>
<organism evidence="3 4">
    <name type="scientific">Comamonas testosteroni (strain DSM 14576 / KF-1)</name>
    <name type="common">Pseudomonas testosteroni</name>
    <dbReference type="NCBI Taxonomy" id="399795"/>
    <lineage>
        <taxon>Bacteria</taxon>
        <taxon>Pseudomonadati</taxon>
        <taxon>Pseudomonadota</taxon>
        <taxon>Betaproteobacteria</taxon>
        <taxon>Burkholderiales</taxon>
        <taxon>Comamonadaceae</taxon>
        <taxon>Comamonas</taxon>
    </lineage>
</organism>
<accession>B7WQS4</accession>
<dbReference type="RefSeq" id="WP_003054390.1">
    <property type="nucleotide sequence ID" value="NZ_AAUJ02000001.1"/>
</dbReference>
<dbReference type="OrthoDB" id="9156870at2"/>
<gene>
    <name evidence="3" type="ORF">CtesDRAFT_PD2015</name>
</gene>
<feature type="region of interest" description="Disordered" evidence="1">
    <location>
        <begin position="1"/>
        <end position="25"/>
    </location>
</feature>
<dbReference type="Proteomes" id="UP000003039">
    <property type="component" value="Unassembled WGS sequence"/>
</dbReference>
<reference evidence="3 4" key="1">
    <citation type="journal article" date="2004" name="Appl. Environ. Microbiol.">
        <title>Mineralization of individual congeners of linear alkylbenzenesulfonate by defined pairs of heterotrophic bacteria.</title>
        <authorList>
            <person name="Schleheck D."/>
            <person name="Knepper T.P."/>
            <person name="Fischer K."/>
            <person name="Cook A.M."/>
        </authorList>
    </citation>
    <scope>NUCLEOTIDE SEQUENCE [LARGE SCALE GENOMIC DNA]</scope>
    <source>
        <strain evidence="4">DSM 14576 / KF-1</strain>
    </source>
</reference>
<dbReference type="AlphaFoldDB" id="B7WQS4"/>
<keyword evidence="2" id="KW-1133">Transmembrane helix</keyword>
<name>B7WQS4_COMTK</name>
<feature type="transmembrane region" description="Helical" evidence="2">
    <location>
        <begin position="151"/>
        <end position="175"/>
    </location>
</feature>
<feature type="compositionally biased region" description="Polar residues" evidence="1">
    <location>
        <begin position="11"/>
        <end position="25"/>
    </location>
</feature>
<feature type="transmembrane region" description="Helical" evidence="2">
    <location>
        <begin position="97"/>
        <end position="115"/>
    </location>
</feature>
<evidence type="ECO:0000256" key="2">
    <source>
        <dbReference type="SAM" id="Phobius"/>
    </source>
</evidence>
<keyword evidence="2" id="KW-0472">Membrane</keyword>
<evidence type="ECO:0000313" key="4">
    <source>
        <dbReference type="Proteomes" id="UP000003039"/>
    </source>
</evidence>
<evidence type="ECO:0008006" key="5">
    <source>
        <dbReference type="Google" id="ProtNLM"/>
    </source>
</evidence>
<dbReference type="EMBL" id="AAUJ02000001">
    <property type="protein sequence ID" value="EED67069.1"/>
    <property type="molecule type" value="Genomic_DNA"/>
</dbReference>
<proteinExistence type="predicted"/>
<keyword evidence="2" id="KW-0812">Transmembrane</keyword>
<evidence type="ECO:0000256" key="1">
    <source>
        <dbReference type="SAM" id="MobiDB-lite"/>
    </source>
</evidence>
<comment type="caution">
    <text evidence="3">The sequence shown here is derived from an EMBL/GenBank/DDBJ whole genome shotgun (WGS) entry which is preliminary data.</text>
</comment>
<evidence type="ECO:0000313" key="3">
    <source>
        <dbReference type="EMBL" id="EED67069.1"/>
    </source>
</evidence>
<sequence length="255" mass="27545">MNEADTALVPTKSTEPSSGQSAPTTKSISWSSLAKVGAAAVGATATAFNFIGQEAYARYLGHWGFDDGMLPLDTSNRVHYGYMAVFENIHTLLNGQVGALLLLGIFIMGGIQIWATSLIEKNPPGDTRVGKWLKRNADRLPRSLKSLFESFGISGLIAVLLYYLFFAAFIALAMAPIIGEHAAGKWAENKEGDIQKGCQREGKHSICTELTRDGKVVGTGFIIASSTTHIAYFDITVGHGRLIKFEDGELTGWMP</sequence>